<dbReference type="InterPro" id="IPR036871">
    <property type="entry name" value="PX_dom_sf"/>
</dbReference>
<accession>A0A1V9YC59</accession>
<name>A0A1V9YC59_ACHHY</name>
<dbReference type="Gene3D" id="3.30.1520.10">
    <property type="entry name" value="Phox-like domain"/>
    <property type="match status" value="1"/>
</dbReference>
<dbReference type="CDD" id="cd06093">
    <property type="entry name" value="PX_domain"/>
    <property type="match status" value="1"/>
</dbReference>
<comment type="caution">
    <text evidence="3">The sequence shown here is derived from an EMBL/GenBank/DDBJ whole genome shotgun (WGS) entry which is preliminary data.</text>
</comment>
<evidence type="ECO:0000313" key="4">
    <source>
        <dbReference type="Proteomes" id="UP000243579"/>
    </source>
</evidence>
<dbReference type="GO" id="GO:0035091">
    <property type="term" value="F:phosphatidylinositol binding"/>
    <property type="evidence" value="ECO:0007669"/>
    <property type="project" value="InterPro"/>
</dbReference>
<keyword evidence="4" id="KW-1185">Reference proteome</keyword>
<keyword evidence="1" id="KW-0472">Membrane</keyword>
<proteinExistence type="predicted"/>
<dbReference type="InterPro" id="IPR001683">
    <property type="entry name" value="PX_dom"/>
</dbReference>
<evidence type="ECO:0000256" key="1">
    <source>
        <dbReference type="SAM" id="Phobius"/>
    </source>
</evidence>
<dbReference type="SUPFAM" id="SSF64268">
    <property type="entry name" value="PX domain"/>
    <property type="match status" value="1"/>
</dbReference>
<dbReference type="EMBL" id="JNBR01002249">
    <property type="protein sequence ID" value="OQR83279.1"/>
    <property type="molecule type" value="Genomic_DNA"/>
</dbReference>
<keyword evidence="1" id="KW-1133">Transmembrane helix</keyword>
<feature type="transmembrane region" description="Helical" evidence="1">
    <location>
        <begin position="176"/>
        <end position="201"/>
    </location>
</feature>
<dbReference type="AlphaFoldDB" id="A0A1V9YC59"/>
<evidence type="ECO:0000259" key="2">
    <source>
        <dbReference type="Pfam" id="PF00787"/>
    </source>
</evidence>
<dbReference type="OrthoDB" id="430293at2759"/>
<protein>
    <recommendedName>
        <fullName evidence="2">PX domain-containing protein</fullName>
    </recommendedName>
</protein>
<organism evidence="3 4">
    <name type="scientific">Achlya hypogyna</name>
    <name type="common">Oomycete</name>
    <name type="synonym">Protoachlya hypogyna</name>
    <dbReference type="NCBI Taxonomy" id="1202772"/>
    <lineage>
        <taxon>Eukaryota</taxon>
        <taxon>Sar</taxon>
        <taxon>Stramenopiles</taxon>
        <taxon>Oomycota</taxon>
        <taxon>Saprolegniomycetes</taxon>
        <taxon>Saprolegniales</taxon>
        <taxon>Achlyaceae</taxon>
        <taxon>Achlya</taxon>
    </lineage>
</organism>
<gene>
    <name evidence="3" type="ORF">ACHHYP_20751</name>
</gene>
<keyword evidence="1" id="KW-0812">Transmembrane</keyword>
<evidence type="ECO:0000313" key="3">
    <source>
        <dbReference type="EMBL" id="OQR83279.1"/>
    </source>
</evidence>
<sequence length="217" mass="23732">MQLQVLGYEDKVEGGSKFTAYITTVEDDGHTWDVPIRYSRFHEFFGQITKTDKHVTALAFPQKVLFTPSNATRQRQLHDFMMQLADAVPTLSEDGRALVMELLEFEANALPEVHDASSSPSGSDSQIDEQANAVIEGNQDGVVDAPVPVPTPPVVKRVKKTKKVKKEAPPAVRAAAITYTMMVSPVMLFVTVVQTFLWLAGMFVSSPAKPKAVVSAA</sequence>
<dbReference type="Proteomes" id="UP000243579">
    <property type="component" value="Unassembled WGS sequence"/>
</dbReference>
<reference evidence="3 4" key="1">
    <citation type="journal article" date="2014" name="Genome Biol. Evol.">
        <title>The secreted proteins of Achlya hypogyna and Thraustotheca clavata identify the ancestral oomycete secretome and reveal gene acquisitions by horizontal gene transfer.</title>
        <authorList>
            <person name="Misner I."/>
            <person name="Blouin N."/>
            <person name="Leonard G."/>
            <person name="Richards T.A."/>
            <person name="Lane C.E."/>
        </authorList>
    </citation>
    <scope>NUCLEOTIDE SEQUENCE [LARGE SCALE GENOMIC DNA]</scope>
    <source>
        <strain evidence="3 4">ATCC 48635</strain>
    </source>
</reference>
<dbReference type="Pfam" id="PF00787">
    <property type="entry name" value="PX"/>
    <property type="match status" value="1"/>
</dbReference>
<feature type="domain" description="PX" evidence="2">
    <location>
        <begin position="27"/>
        <end position="94"/>
    </location>
</feature>